<feature type="domain" description="ABC transmembrane type-1" evidence="8">
    <location>
        <begin position="98"/>
        <end position="299"/>
    </location>
</feature>
<dbReference type="Proteomes" id="UP001458415">
    <property type="component" value="Unassembled WGS sequence"/>
</dbReference>
<reference evidence="9 10" key="1">
    <citation type="submission" date="2024-06" db="EMBL/GenBank/DDBJ databases">
        <title>The Natural Products Discovery Center: Release of the First 8490 Sequenced Strains for Exploring Actinobacteria Biosynthetic Diversity.</title>
        <authorList>
            <person name="Kalkreuter E."/>
            <person name="Kautsar S.A."/>
            <person name="Yang D."/>
            <person name="Bader C.D."/>
            <person name="Teijaro C.N."/>
            <person name="Fluegel L."/>
            <person name="Davis C.M."/>
            <person name="Simpson J.R."/>
            <person name="Lauterbach L."/>
            <person name="Steele A.D."/>
            <person name="Gui C."/>
            <person name="Meng S."/>
            <person name="Li G."/>
            <person name="Viehrig K."/>
            <person name="Ye F."/>
            <person name="Su P."/>
            <person name="Kiefer A.F."/>
            <person name="Nichols A."/>
            <person name="Cepeda A.J."/>
            <person name="Yan W."/>
            <person name="Fan B."/>
            <person name="Jiang Y."/>
            <person name="Adhikari A."/>
            <person name="Zheng C.-J."/>
            <person name="Schuster L."/>
            <person name="Cowan T.M."/>
            <person name="Smanski M.J."/>
            <person name="Chevrette M.G."/>
            <person name="De Carvalho L.P.S."/>
            <person name="Shen B."/>
        </authorList>
    </citation>
    <scope>NUCLEOTIDE SEQUENCE [LARGE SCALE GENOMIC DNA]</scope>
    <source>
        <strain evidence="9 10">NPDC000634</strain>
    </source>
</reference>
<keyword evidence="4 7" id="KW-0812">Transmembrane</keyword>
<dbReference type="InterPro" id="IPR045621">
    <property type="entry name" value="BPD_transp_1_N"/>
</dbReference>
<name>A0ABV1WAW5_9ACTN</name>
<dbReference type="Pfam" id="PF19300">
    <property type="entry name" value="BPD_transp_1_N"/>
    <property type="match status" value="1"/>
</dbReference>
<dbReference type="InterPro" id="IPR000515">
    <property type="entry name" value="MetI-like"/>
</dbReference>
<dbReference type="SUPFAM" id="SSF161098">
    <property type="entry name" value="MetI-like"/>
    <property type="match status" value="1"/>
</dbReference>
<comment type="subcellular location">
    <subcellularLocation>
        <location evidence="1 7">Cell membrane</location>
        <topology evidence="1 7">Multi-pass membrane protein</topology>
    </subcellularLocation>
</comment>
<comment type="similarity">
    <text evidence="7">Belongs to the binding-protein-dependent transport system permease family.</text>
</comment>
<dbReference type="PANTHER" id="PTHR43163">
    <property type="entry name" value="DIPEPTIDE TRANSPORT SYSTEM PERMEASE PROTEIN DPPB-RELATED"/>
    <property type="match status" value="1"/>
</dbReference>
<evidence type="ECO:0000256" key="7">
    <source>
        <dbReference type="RuleBase" id="RU363032"/>
    </source>
</evidence>
<comment type="caution">
    <text evidence="9">The sequence shown here is derived from an EMBL/GenBank/DDBJ whole genome shotgun (WGS) entry which is preliminary data.</text>
</comment>
<evidence type="ECO:0000313" key="10">
    <source>
        <dbReference type="Proteomes" id="UP001458415"/>
    </source>
</evidence>
<dbReference type="Pfam" id="PF00528">
    <property type="entry name" value="BPD_transp_1"/>
    <property type="match status" value="1"/>
</dbReference>
<organism evidence="9 10">
    <name type="scientific">Streptomyces carpinensis</name>
    <dbReference type="NCBI Taxonomy" id="66369"/>
    <lineage>
        <taxon>Bacteria</taxon>
        <taxon>Bacillati</taxon>
        <taxon>Actinomycetota</taxon>
        <taxon>Actinomycetes</taxon>
        <taxon>Kitasatosporales</taxon>
        <taxon>Streptomycetaceae</taxon>
        <taxon>Streptomyces</taxon>
    </lineage>
</organism>
<feature type="transmembrane region" description="Helical" evidence="7">
    <location>
        <begin position="236"/>
        <end position="260"/>
    </location>
</feature>
<dbReference type="CDD" id="cd06261">
    <property type="entry name" value="TM_PBP2"/>
    <property type="match status" value="1"/>
</dbReference>
<evidence type="ECO:0000259" key="8">
    <source>
        <dbReference type="PROSITE" id="PS50928"/>
    </source>
</evidence>
<dbReference type="PANTHER" id="PTHR43163:SF3">
    <property type="entry name" value="PEPTIDE ABC TRANSPORTER PERMEASE PROTEIN"/>
    <property type="match status" value="1"/>
</dbReference>
<evidence type="ECO:0000256" key="4">
    <source>
        <dbReference type="ARBA" id="ARBA00022692"/>
    </source>
</evidence>
<keyword evidence="5 7" id="KW-1133">Transmembrane helix</keyword>
<dbReference type="RefSeq" id="WP_086722446.1">
    <property type="nucleotide sequence ID" value="NZ_MUBM01000007.1"/>
</dbReference>
<dbReference type="EMBL" id="JBEPCU010000731">
    <property type="protein sequence ID" value="MER6981290.1"/>
    <property type="molecule type" value="Genomic_DNA"/>
</dbReference>
<evidence type="ECO:0000256" key="1">
    <source>
        <dbReference type="ARBA" id="ARBA00004651"/>
    </source>
</evidence>
<feature type="transmembrane region" description="Helical" evidence="7">
    <location>
        <begin position="104"/>
        <end position="125"/>
    </location>
</feature>
<dbReference type="PROSITE" id="PS50928">
    <property type="entry name" value="ABC_TM1"/>
    <property type="match status" value="1"/>
</dbReference>
<proteinExistence type="inferred from homology"/>
<keyword evidence="10" id="KW-1185">Reference proteome</keyword>
<keyword evidence="3" id="KW-1003">Cell membrane</keyword>
<evidence type="ECO:0000256" key="3">
    <source>
        <dbReference type="ARBA" id="ARBA00022475"/>
    </source>
</evidence>
<feature type="transmembrane region" description="Helical" evidence="7">
    <location>
        <begin position="137"/>
        <end position="164"/>
    </location>
</feature>
<dbReference type="InterPro" id="IPR035906">
    <property type="entry name" value="MetI-like_sf"/>
</dbReference>
<accession>A0ABV1WAW5</accession>
<evidence type="ECO:0000256" key="6">
    <source>
        <dbReference type="ARBA" id="ARBA00023136"/>
    </source>
</evidence>
<evidence type="ECO:0000256" key="2">
    <source>
        <dbReference type="ARBA" id="ARBA00022448"/>
    </source>
</evidence>
<evidence type="ECO:0000256" key="5">
    <source>
        <dbReference type="ARBA" id="ARBA00022989"/>
    </source>
</evidence>
<evidence type="ECO:0000313" key="9">
    <source>
        <dbReference type="EMBL" id="MER6981290.1"/>
    </source>
</evidence>
<keyword evidence="6 7" id="KW-0472">Membrane</keyword>
<protein>
    <submittedName>
        <fullName evidence="9">ABC transporter permease</fullName>
    </submittedName>
</protein>
<feature type="transmembrane region" description="Helical" evidence="7">
    <location>
        <begin position="176"/>
        <end position="196"/>
    </location>
</feature>
<feature type="transmembrane region" description="Helical" evidence="7">
    <location>
        <begin position="280"/>
        <end position="299"/>
    </location>
</feature>
<keyword evidence="2 7" id="KW-0813">Transport</keyword>
<dbReference type="Gene3D" id="1.10.3720.10">
    <property type="entry name" value="MetI-like"/>
    <property type="match status" value="1"/>
</dbReference>
<sequence>MRWPIFLARRLAALAAVLLVASFLVYGLLYTVPGGPMSFLLGNRSGTPEQIAAIRHQYHLDQPFLVRYFSWLGDALHGDFGQSLVYRQDVSDLMSTRLTTTGLLVLYATGIIVVAGVALGLLGALRRGPVDTVVSAVNSVFLATPPFVVGVVLVVVFALGLGWFPVFGPGTGFGDRLYHLTLPAIALSLGSVGFLARITRASVGEELGREHVETARSRGLPESHIVRRHVLRNASIPVVTVTGLTVAGLIAGSVVVENIFALDGLGSLLVRAILQRDFAVVQGVVLVLVTAFVIVNLVVDLCYSLIDPRLSPGEAA</sequence>
<gene>
    <name evidence="9" type="ORF">ABT317_31040</name>
</gene>